<evidence type="ECO:0000256" key="1">
    <source>
        <dbReference type="SAM" id="MobiDB-lite"/>
    </source>
</evidence>
<dbReference type="EMBL" id="HBGF01012040">
    <property type="protein sequence ID" value="CAD9102548.1"/>
    <property type="molecule type" value="Transcribed_RNA"/>
</dbReference>
<feature type="region of interest" description="Disordered" evidence="1">
    <location>
        <begin position="118"/>
        <end position="139"/>
    </location>
</feature>
<dbReference type="AlphaFoldDB" id="A0A7S1LFL7"/>
<gene>
    <name evidence="2" type="ORF">NDES1114_LOCUS8032</name>
</gene>
<dbReference type="InterPro" id="IPR043502">
    <property type="entry name" value="DNA/RNA_pol_sf"/>
</dbReference>
<dbReference type="Gene3D" id="3.30.70.270">
    <property type="match status" value="1"/>
</dbReference>
<proteinExistence type="predicted"/>
<evidence type="ECO:0000313" key="2">
    <source>
        <dbReference type="EMBL" id="CAD9102548.1"/>
    </source>
</evidence>
<dbReference type="Gene3D" id="3.10.10.10">
    <property type="entry name" value="HIV Type 1 Reverse Transcriptase, subunit A, domain 1"/>
    <property type="match status" value="1"/>
</dbReference>
<accession>A0A7S1LFL7</accession>
<sequence length="659" mass="73707">MLGMPQVDAFVQIAEPIPEDPRIRHFAFARSENHAIRLKTIHHMSLDPMTLEPISGQPYSANNGPRARRPLDKVDPGIVAMVNMKQVEERARMVAKQHKGAQWAVLLIRYYKDGFPKSEKPPEGDAAPRFDSRPLTGNATGTVEDLKEATILREATTEHRLRTFASVFQVPKNEEVDRAIINCKLINLGFAKPPSLSLAEIGTLLGLVKYFEDATISTADIRHFFWQLRVPKKDMHRFSVRTEDMMYHCAALPMGWSWSPWVAQAIAGLVVAAAAAKMEGDVEAVPASGSSEDSPPPYWYIRDKSGAVRGIVVIWYDNFLVATARKKSASERDWNKEIRAALDQGMKEFKLQWKRDKGTKLAWTIADNDAKYIGIHFSRDAEGVFTWKHIDENVDAWKKAGIAPEMPLCEVAQVLGFITWDAHVRLGRRLSLHIRDLMSKVGALYHTLNEAGVGKRVRDVQPFELTAEEFQALSYLFEELLQNKPNKAPDALLTRVRLLASDATPTCAAGVVLDARPPAAMTFATQIAKYVKRKAHINCIETLAALNTVRSQLQAEPDARNVLFAIAVDNTTAVSWFNGRTALDADVQKELEKLDDELLLRGCRAWAWWEPTATQPADETSKGKPLDARKVAICKGRLETNAEIGLSALQLTRYRTTVV</sequence>
<dbReference type="SUPFAM" id="SSF56672">
    <property type="entry name" value="DNA/RNA polymerases"/>
    <property type="match status" value="1"/>
</dbReference>
<dbReference type="InterPro" id="IPR043128">
    <property type="entry name" value="Rev_trsase/Diguanyl_cyclase"/>
</dbReference>
<reference evidence="2" key="1">
    <citation type="submission" date="2021-01" db="EMBL/GenBank/DDBJ databases">
        <authorList>
            <person name="Corre E."/>
            <person name="Pelletier E."/>
            <person name="Niang G."/>
            <person name="Scheremetjew M."/>
            <person name="Finn R."/>
            <person name="Kale V."/>
            <person name="Holt S."/>
            <person name="Cochrane G."/>
            <person name="Meng A."/>
            <person name="Brown T."/>
            <person name="Cohen L."/>
        </authorList>
    </citation>
    <scope>NUCLEOTIDE SEQUENCE</scope>
    <source>
        <strain evidence="2">CCAP 1951/1</strain>
    </source>
</reference>
<name>A0A7S1LFL7_NEODS</name>
<feature type="compositionally biased region" description="Basic and acidic residues" evidence="1">
    <location>
        <begin position="118"/>
        <end position="132"/>
    </location>
</feature>
<protein>
    <submittedName>
        <fullName evidence="2">Uncharacterized protein</fullName>
    </submittedName>
</protein>
<organism evidence="2">
    <name type="scientific">Neobodo designis</name>
    <name type="common">Flagellated protozoan</name>
    <name type="synonym">Bodo designis</name>
    <dbReference type="NCBI Taxonomy" id="312471"/>
    <lineage>
        <taxon>Eukaryota</taxon>
        <taxon>Discoba</taxon>
        <taxon>Euglenozoa</taxon>
        <taxon>Kinetoplastea</taxon>
        <taxon>Metakinetoplastina</taxon>
        <taxon>Neobodonida</taxon>
        <taxon>Neobodo</taxon>
    </lineage>
</organism>